<reference evidence="1" key="1">
    <citation type="submission" date="2022-08" db="EMBL/GenBank/DDBJ databases">
        <authorList>
            <person name="Gutierrez-Valencia J."/>
        </authorList>
    </citation>
    <scope>NUCLEOTIDE SEQUENCE</scope>
</reference>
<dbReference type="Proteomes" id="UP001154282">
    <property type="component" value="Unassembled WGS sequence"/>
</dbReference>
<sequence>MTSESGCWGHVTNSCLGSVQIYGEPLCSIAL</sequence>
<evidence type="ECO:0000313" key="2">
    <source>
        <dbReference type="Proteomes" id="UP001154282"/>
    </source>
</evidence>
<evidence type="ECO:0000313" key="1">
    <source>
        <dbReference type="EMBL" id="CAI0436136.1"/>
    </source>
</evidence>
<name>A0AAV0LRM7_9ROSI</name>
<dbReference type="EMBL" id="CAMGYJ010000006">
    <property type="protein sequence ID" value="CAI0436136.1"/>
    <property type="molecule type" value="Genomic_DNA"/>
</dbReference>
<gene>
    <name evidence="1" type="ORF">LITE_LOCUS24956</name>
</gene>
<dbReference type="AlphaFoldDB" id="A0AAV0LRM7"/>
<protein>
    <submittedName>
        <fullName evidence="1">Uncharacterized protein</fullName>
    </submittedName>
</protein>
<comment type="caution">
    <text evidence="1">The sequence shown here is derived from an EMBL/GenBank/DDBJ whole genome shotgun (WGS) entry which is preliminary data.</text>
</comment>
<accession>A0AAV0LRM7</accession>
<keyword evidence="2" id="KW-1185">Reference proteome</keyword>
<proteinExistence type="predicted"/>
<organism evidence="1 2">
    <name type="scientific">Linum tenue</name>
    <dbReference type="NCBI Taxonomy" id="586396"/>
    <lineage>
        <taxon>Eukaryota</taxon>
        <taxon>Viridiplantae</taxon>
        <taxon>Streptophyta</taxon>
        <taxon>Embryophyta</taxon>
        <taxon>Tracheophyta</taxon>
        <taxon>Spermatophyta</taxon>
        <taxon>Magnoliopsida</taxon>
        <taxon>eudicotyledons</taxon>
        <taxon>Gunneridae</taxon>
        <taxon>Pentapetalae</taxon>
        <taxon>rosids</taxon>
        <taxon>fabids</taxon>
        <taxon>Malpighiales</taxon>
        <taxon>Linaceae</taxon>
        <taxon>Linum</taxon>
    </lineage>
</organism>